<gene>
    <name evidence="1" type="ORF">ABEU19_003164</name>
</gene>
<reference evidence="1 2" key="1">
    <citation type="submission" date="2023-11" db="EMBL/GenBank/DDBJ databases">
        <authorList>
            <person name="Val-Calvo J."/>
            <person name="Scortti M."/>
            <person name="Vazquez-Boland J."/>
        </authorList>
    </citation>
    <scope>NUCLEOTIDE SEQUENCE [LARGE SCALE GENOMIC DNA]</scope>
    <source>
        <strain evidence="1 2">DSM 46662</strain>
    </source>
</reference>
<comment type="caution">
    <text evidence="1">The sequence shown here is derived from an EMBL/GenBank/DDBJ whole genome shotgun (WGS) entry which is preliminary data.</text>
</comment>
<sequence length="73" mass="8246">MDWISSCTDHHGRDARNDTDGIFDNAGLMATSRQSDRMLAAINLGIDVWRFPRPAQFHMRLFKATPSGMQLVP</sequence>
<name>A0ABW9FVR2_9NOCA</name>
<dbReference type="Proteomes" id="UP001629744">
    <property type="component" value="Unassembled WGS sequence"/>
</dbReference>
<accession>A0ABW9FVR2</accession>
<evidence type="ECO:0000313" key="1">
    <source>
        <dbReference type="EMBL" id="MFM1729651.1"/>
    </source>
</evidence>
<keyword evidence="2" id="KW-1185">Reference proteome</keyword>
<proteinExistence type="predicted"/>
<dbReference type="RefSeq" id="WP_348612085.1">
    <property type="nucleotide sequence ID" value="NZ_CP157276.1"/>
</dbReference>
<protein>
    <submittedName>
        <fullName evidence="1">Uncharacterized protein</fullName>
    </submittedName>
</protein>
<organism evidence="1 2">
    <name type="scientific">Prescottella soli</name>
    <dbReference type="NCBI Taxonomy" id="1543852"/>
    <lineage>
        <taxon>Bacteria</taxon>
        <taxon>Bacillati</taxon>
        <taxon>Actinomycetota</taxon>
        <taxon>Actinomycetes</taxon>
        <taxon>Mycobacteriales</taxon>
        <taxon>Nocardiaceae</taxon>
        <taxon>Prescottella</taxon>
    </lineage>
</organism>
<dbReference type="EMBL" id="JBDLNU010000004">
    <property type="protein sequence ID" value="MFM1729651.1"/>
    <property type="molecule type" value="Genomic_DNA"/>
</dbReference>
<evidence type="ECO:0000313" key="2">
    <source>
        <dbReference type="Proteomes" id="UP001629744"/>
    </source>
</evidence>